<evidence type="ECO:0000313" key="3">
    <source>
        <dbReference type="Proteomes" id="UP001489004"/>
    </source>
</evidence>
<feature type="region of interest" description="Disordered" evidence="1">
    <location>
        <begin position="87"/>
        <end position="113"/>
    </location>
</feature>
<dbReference type="Proteomes" id="UP001489004">
    <property type="component" value="Unassembled WGS sequence"/>
</dbReference>
<dbReference type="InterPro" id="IPR049226">
    <property type="entry name" value="DUF6823"/>
</dbReference>
<dbReference type="AlphaFoldDB" id="A0AAW1R4D4"/>
<protein>
    <submittedName>
        <fullName evidence="2">Uncharacterized protein</fullName>
    </submittedName>
</protein>
<proteinExistence type="predicted"/>
<evidence type="ECO:0000313" key="2">
    <source>
        <dbReference type="EMBL" id="KAK9828584.1"/>
    </source>
</evidence>
<dbReference type="Pfam" id="PF20709">
    <property type="entry name" value="DUF6823"/>
    <property type="match status" value="1"/>
</dbReference>
<accession>A0AAW1R4D4</accession>
<dbReference type="EMBL" id="JALJOR010000001">
    <property type="protein sequence ID" value="KAK9828584.1"/>
    <property type="molecule type" value="Genomic_DNA"/>
</dbReference>
<feature type="region of interest" description="Disordered" evidence="1">
    <location>
        <begin position="164"/>
        <end position="186"/>
    </location>
</feature>
<organism evidence="2 3">
    <name type="scientific">[Myrmecia] bisecta</name>
    <dbReference type="NCBI Taxonomy" id="41462"/>
    <lineage>
        <taxon>Eukaryota</taxon>
        <taxon>Viridiplantae</taxon>
        <taxon>Chlorophyta</taxon>
        <taxon>core chlorophytes</taxon>
        <taxon>Trebouxiophyceae</taxon>
        <taxon>Trebouxiales</taxon>
        <taxon>Trebouxiaceae</taxon>
        <taxon>Myrmecia</taxon>
    </lineage>
</organism>
<keyword evidence="3" id="KW-1185">Reference proteome</keyword>
<evidence type="ECO:0000256" key="1">
    <source>
        <dbReference type="SAM" id="MobiDB-lite"/>
    </source>
</evidence>
<gene>
    <name evidence="2" type="ORF">WJX72_000880</name>
</gene>
<name>A0AAW1R4D4_9CHLO</name>
<reference evidence="2 3" key="1">
    <citation type="journal article" date="2024" name="Nat. Commun.">
        <title>Phylogenomics reveals the evolutionary origins of lichenization in chlorophyte algae.</title>
        <authorList>
            <person name="Puginier C."/>
            <person name="Libourel C."/>
            <person name="Otte J."/>
            <person name="Skaloud P."/>
            <person name="Haon M."/>
            <person name="Grisel S."/>
            <person name="Petersen M."/>
            <person name="Berrin J.G."/>
            <person name="Delaux P.M."/>
            <person name="Dal Grande F."/>
            <person name="Keller J."/>
        </authorList>
    </citation>
    <scope>NUCLEOTIDE SEQUENCE [LARGE SCALE GENOMIC DNA]</scope>
    <source>
        <strain evidence="2 3">SAG 2043</strain>
    </source>
</reference>
<comment type="caution">
    <text evidence="2">The sequence shown here is derived from an EMBL/GenBank/DDBJ whole genome shotgun (WGS) entry which is preliminary data.</text>
</comment>
<sequence>MAQPGSLACVGAVATRRLTGVTVQRSQLATRGPRHLRVQALFGWDRRPGGEEDRQEQIRLQQEVLRRRRSNSWQKDVDERRAKVKRYNTDPEFKKQIDEDKRARAKAEREAKGEPPKWGIIVPLAPFGMPEYDLGERFDLRLPHVDNGWVDEDADMFKMIGNLFKGKKKGQAEDTPAPGKKSGKKT</sequence>